<evidence type="ECO:0000256" key="3">
    <source>
        <dbReference type="ARBA" id="ARBA00022840"/>
    </source>
</evidence>
<dbReference type="InterPro" id="IPR003960">
    <property type="entry name" value="ATPase_AAA_CS"/>
</dbReference>
<dbReference type="Gene3D" id="1.10.8.60">
    <property type="match status" value="1"/>
</dbReference>
<gene>
    <name evidence="8" type="ORF">QLX08_001490</name>
</gene>
<feature type="domain" description="AAA+ ATPase" evidence="7">
    <location>
        <begin position="41"/>
        <end position="182"/>
    </location>
</feature>
<dbReference type="SMART" id="SM00382">
    <property type="entry name" value="AAA"/>
    <property type="match status" value="1"/>
</dbReference>
<evidence type="ECO:0000259" key="7">
    <source>
        <dbReference type="SMART" id="SM00382"/>
    </source>
</evidence>
<evidence type="ECO:0000256" key="4">
    <source>
        <dbReference type="ARBA" id="ARBA00023117"/>
    </source>
</evidence>
<dbReference type="Pfam" id="PF17862">
    <property type="entry name" value="AAA_lid_3"/>
    <property type="match status" value="1"/>
</dbReference>
<dbReference type="GO" id="GO:0005524">
    <property type="term" value="F:ATP binding"/>
    <property type="evidence" value="ECO:0007669"/>
    <property type="project" value="UniProtKB-KW"/>
</dbReference>
<dbReference type="InterPro" id="IPR003959">
    <property type="entry name" value="ATPase_AAA_core"/>
</dbReference>
<feature type="compositionally biased region" description="Polar residues" evidence="6">
    <location>
        <begin position="571"/>
        <end position="580"/>
    </location>
</feature>
<dbReference type="SUPFAM" id="SSF52540">
    <property type="entry name" value="P-loop containing nucleoside triphosphate hydrolases"/>
    <property type="match status" value="2"/>
</dbReference>
<dbReference type="GO" id="GO:0042393">
    <property type="term" value="F:histone binding"/>
    <property type="evidence" value="ECO:0007669"/>
    <property type="project" value="TreeGrafter"/>
</dbReference>
<dbReference type="Proteomes" id="UP001432146">
    <property type="component" value="Unassembled WGS sequence"/>
</dbReference>
<dbReference type="EMBL" id="JAWNGG020000019">
    <property type="protein sequence ID" value="KAK9308652.1"/>
    <property type="molecule type" value="Genomic_DNA"/>
</dbReference>
<dbReference type="PANTHER" id="PTHR23069:SF0">
    <property type="entry name" value="TAT-BINDING HOMOLOG 7"/>
    <property type="match status" value="1"/>
</dbReference>
<keyword evidence="4" id="KW-0103">Bromodomain</keyword>
<evidence type="ECO:0000256" key="1">
    <source>
        <dbReference type="ARBA" id="ARBA00006914"/>
    </source>
</evidence>
<dbReference type="InterPro" id="IPR041569">
    <property type="entry name" value="AAA_lid_3"/>
</dbReference>
<proteinExistence type="inferred from homology"/>
<evidence type="ECO:0000313" key="8">
    <source>
        <dbReference type="EMBL" id="KAK9308652.1"/>
    </source>
</evidence>
<name>A0AAW1AHU7_9HYME</name>
<sequence length="652" mass="73766">MSCVKDFSCIGGLEKQIRVVKETVLFPLMYGDIYAKFNLKPPRGLLFYGPPGTGKTLVASALAVECSNSERKVSFISRKGSDCLSKWVGESEKKLQKIFSLAQQSKPCIIFFDEVDGLAPVRSSRQDFVHASIVSTLLALMDGLENNSEIIVIGATNRIDAIDPALRRPGRFDRELYFPLPCYTARKEILSVHIKSWKQKPPQKFLAYLASKTVGFCGSDLQALCAEAVMCCVRRNYPEIYTSKAKYQINERHLKVEKQDFLRAQQNILPASHRVSVAPVKSLSYKIQPLLQDNLSRILSQLQILCPPGMLICDIITGRAVSRSNNCPRILLYGDDDSHTRHLGPALLHTLEHLPCHVLDVTTLFEETGRAAEEALIQKMKMARRSLPSLLYIPDILAWWDLVDEAARVVFTSLMHGLDRSVHMLILITANCPQEDLPADIASLFDKHRGEMFEVTSPDAQQRESFFKQLFVHSTCDLESNCSSQAQFEQIMNLKKTKEVGRKRKQAGRADTAENLQIQEASFSRRSRLKVRNRICTVRSAHVMTNSKSKINVKRKSSASGEGPPSKRTRNSPLNLSTSSNEKLNDFEIEELLRKIIEVTETWPCYDLESLFASLEITLERNEEDLCSAVECLEQFNKLRRIKVHVKKEQED</sequence>
<evidence type="ECO:0000313" key="9">
    <source>
        <dbReference type="Proteomes" id="UP001432146"/>
    </source>
</evidence>
<dbReference type="PANTHER" id="PTHR23069">
    <property type="entry name" value="AAA DOMAIN-CONTAINING"/>
    <property type="match status" value="1"/>
</dbReference>
<dbReference type="Pfam" id="PF00004">
    <property type="entry name" value="AAA"/>
    <property type="match status" value="1"/>
</dbReference>
<dbReference type="InterPro" id="IPR027417">
    <property type="entry name" value="P-loop_NTPase"/>
</dbReference>
<dbReference type="GO" id="GO:0016887">
    <property type="term" value="F:ATP hydrolysis activity"/>
    <property type="evidence" value="ECO:0007669"/>
    <property type="project" value="InterPro"/>
</dbReference>
<evidence type="ECO:0000256" key="5">
    <source>
        <dbReference type="RuleBase" id="RU003651"/>
    </source>
</evidence>
<accession>A0AAW1AHU7</accession>
<keyword evidence="2 5" id="KW-0547">Nucleotide-binding</keyword>
<dbReference type="GO" id="GO:0006334">
    <property type="term" value="P:nucleosome assembly"/>
    <property type="evidence" value="ECO:0007669"/>
    <property type="project" value="TreeGrafter"/>
</dbReference>
<organism evidence="8 9">
    <name type="scientific">Tetragonisca angustula</name>
    <dbReference type="NCBI Taxonomy" id="166442"/>
    <lineage>
        <taxon>Eukaryota</taxon>
        <taxon>Metazoa</taxon>
        <taxon>Ecdysozoa</taxon>
        <taxon>Arthropoda</taxon>
        <taxon>Hexapoda</taxon>
        <taxon>Insecta</taxon>
        <taxon>Pterygota</taxon>
        <taxon>Neoptera</taxon>
        <taxon>Endopterygota</taxon>
        <taxon>Hymenoptera</taxon>
        <taxon>Apocrita</taxon>
        <taxon>Aculeata</taxon>
        <taxon>Apoidea</taxon>
        <taxon>Anthophila</taxon>
        <taxon>Apidae</taxon>
        <taxon>Tetragonisca</taxon>
    </lineage>
</organism>
<dbReference type="InterPro" id="IPR045199">
    <property type="entry name" value="ATAD2-like"/>
</dbReference>
<dbReference type="GO" id="GO:0003682">
    <property type="term" value="F:chromatin binding"/>
    <property type="evidence" value="ECO:0007669"/>
    <property type="project" value="TreeGrafter"/>
</dbReference>
<reference evidence="8 9" key="1">
    <citation type="submission" date="2024-05" db="EMBL/GenBank/DDBJ databases">
        <title>The nuclear and mitochondrial genome assemblies of Tetragonisca angustula (Apidae: Meliponini), a tiny yet remarkable pollinator in the Neotropics.</title>
        <authorList>
            <person name="Ferrari R."/>
            <person name="Ricardo P.C."/>
            <person name="Dias F.C."/>
            <person name="Araujo N.S."/>
            <person name="Soares D.O."/>
            <person name="Zhou Q.-S."/>
            <person name="Zhu C.-D."/>
            <person name="Coutinho L."/>
            <person name="Airas M.C."/>
            <person name="Batista T.M."/>
        </authorList>
    </citation>
    <scope>NUCLEOTIDE SEQUENCE [LARGE SCALE GENOMIC DNA]</scope>
    <source>
        <strain evidence="8">ASF017062</strain>
        <tissue evidence="8">Abdomen</tissue>
    </source>
</reference>
<dbReference type="GO" id="GO:0045815">
    <property type="term" value="P:transcription initiation-coupled chromatin remodeling"/>
    <property type="evidence" value="ECO:0007669"/>
    <property type="project" value="TreeGrafter"/>
</dbReference>
<comment type="similarity">
    <text evidence="1 5">Belongs to the AAA ATPase family.</text>
</comment>
<keyword evidence="3 5" id="KW-0067">ATP-binding</keyword>
<dbReference type="AlphaFoldDB" id="A0AAW1AHU7"/>
<dbReference type="InterPro" id="IPR003593">
    <property type="entry name" value="AAA+_ATPase"/>
</dbReference>
<keyword evidence="9" id="KW-1185">Reference proteome</keyword>
<protein>
    <recommendedName>
        <fullName evidence="7">AAA+ ATPase domain-containing protein</fullName>
    </recommendedName>
</protein>
<dbReference type="PROSITE" id="PS00674">
    <property type="entry name" value="AAA"/>
    <property type="match status" value="1"/>
</dbReference>
<dbReference type="GO" id="GO:0006337">
    <property type="term" value="P:nucleosome disassembly"/>
    <property type="evidence" value="ECO:0007669"/>
    <property type="project" value="TreeGrafter"/>
</dbReference>
<dbReference type="GO" id="GO:0005634">
    <property type="term" value="C:nucleus"/>
    <property type="evidence" value="ECO:0007669"/>
    <property type="project" value="TreeGrafter"/>
</dbReference>
<evidence type="ECO:0000256" key="2">
    <source>
        <dbReference type="ARBA" id="ARBA00022741"/>
    </source>
</evidence>
<dbReference type="FunFam" id="3.40.50.300:FF:000061">
    <property type="entry name" value="ATPase family, AAA domain-containing 2"/>
    <property type="match status" value="1"/>
</dbReference>
<evidence type="ECO:0000256" key="6">
    <source>
        <dbReference type="SAM" id="MobiDB-lite"/>
    </source>
</evidence>
<dbReference type="Gene3D" id="3.40.50.300">
    <property type="entry name" value="P-loop containing nucleotide triphosphate hydrolases"/>
    <property type="match status" value="1"/>
</dbReference>
<feature type="region of interest" description="Disordered" evidence="6">
    <location>
        <begin position="547"/>
        <end position="580"/>
    </location>
</feature>
<comment type="caution">
    <text evidence="8">The sequence shown here is derived from an EMBL/GenBank/DDBJ whole genome shotgun (WGS) entry which is preliminary data.</text>
</comment>